<evidence type="ECO:0000256" key="1">
    <source>
        <dbReference type="SAM" id="Phobius"/>
    </source>
</evidence>
<keyword evidence="1" id="KW-0812">Transmembrane</keyword>
<sequence>MQETIQHFQTLFNTWGYLLLFFYSLGSGYVGIVVAAILSSMGHMDLAKSMVVAGLGNAVGTSLLMLLGRYQKKELRAYLVKHRRKFALVYVWIYKYGLWLIFFNKYLYGVKTIVPLAIGFSKYSLKKFLWLNALACVLWALVLGLLAFYASAWIGALMDRMSGYSYLVPLGFVLLIVALYVWIARLSRKRH</sequence>
<organism evidence="3 4">
    <name type="scientific">Helicobacter mehlei</name>
    <dbReference type="NCBI Taxonomy" id="2316080"/>
    <lineage>
        <taxon>Bacteria</taxon>
        <taxon>Pseudomonadati</taxon>
        <taxon>Campylobacterota</taxon>
        <taxon>Epsilonproteobacteria</taxon>
        <taxon>Campylobacterales</taxon>
        <taxon>Helicobacteraceae</taxon>
        <taxon>Helicobacter</taxon>
    </lineage>
</organism>
<gene>
    <name evidence="3" type="ORF">FNE76_00235</name>
</gene>
<reference evidence="3" key="1">
    <citation type="submission" date="2019-07" db="EMBL/GenBank/DDBJ databases">
        <title>Helicobacter labacensis sp. nov., Helicobacter mehlei sp. nov. and Helicobacter vulpis sp. nov., isolated from gastric mucosa of red fox (Vulpis vulpis).</title>
        <authorList>
            <person name="Kusar D."/>
            <person name="Gruntar I."/>
            <person name="Pate M."/>
            <person name="Zajc U."/>
            <person name="Ocepek M."/>
        </authorList>
    </citation>
    <scope>NUCLEOTIDE SEQUENCE [LARGE SCALE GENOMIC DNA]</scope>
    <source>
        <strain evidence="3">L8b</strain>
    </source>
</reference>
<keyword evidence="1" id="KW-0472">Membrane</keyword>
<keyword evidence="4" id="KW-1185">Reference proteome</keyword>
<dbReference type="Pfam" id="PF09335">
    <property type="entry name" value="VTT_dom"/>
    <property type="match status" value="1"/>
</dbReference>
<feature type="domain" description="VTT" evidence="2">
    <location>
        <begin position="39"/>
        <end position="144"/>
    </location>
</feature>
<feature type="transmembrane region" description="Helical" evidence="1">
    <location>
        <begin position="87"/>
        <end position="108"/>
    </location>
</feature>
<dbReference type="InterPro" id="IPR051311">
    <property type="entry name" value="DedA_domain"/>
</dbReference>
<name>A0A553V367_9HELI</name>
<reference evidence="3" key="2">
    <citation type="submission" date="2019-07" db="EMBL/GenBank/DDBJ databases">
        <authorList>
            <person name="Papic B."/>
        </authorList>
    </citation>
    <scope>NUCLEOTIDE SEQUENCE [LARGE SCALE GENOMIC DNA]</scope>
    <source>
        <strain evidence="3">L8b</strain>
    </source>
</reference>
<comment type="caution">
    <text evidence="3">The sequence shown here is derived from an EMBL/GenBank/DDBJ whole genome shotgun (WGS) entry which is preliminary data.</text>
</comment>
<dbReference type="RefSeq" id="WP_120948183.1">
    <property type="nucleotide sequence ID" value="NZ_QXQP01000010.1"/>
</dbReference>
<feature type="transmembrane region" description="Helical" evidence="1">
    <location>
        <begin position="50"/>
        <end position="67"/>
    </location>
</feature>
<dbReference type="OrthoDB" id="5372697at2"/>
<evidence type="ECO:0000313" key="4">
    <source>
        <dbReference type="Proteomes" id="UP000319322"/>
    </source>
</evidence>
<feature type="transmembrane region" description="Helical" evidence="1">
    <location>
        <begin position="164"/>
        <end position="183"/>
    </location>
</feature>
<keyword evidence="1" id="KW-1133">Transmembrane helix</keyword>
<accession>A0A553V367</accession>
<dbReference type="PANTHER" id="PTHR42709">
    <property type="entry name" value="ALKALINE PHOSPHATASE LIKE PROTEIN"/>
    <property type="match status" value="1"/>
</dbReference>
<dbReference type="AlphaFoldDB" id="A0A553V367"/>
<feature type="transmembrane region" description="Helical" evidence="1">
    <location>
        <begin position="15"/>
        <end position="38"/>
    </location>
</feature>
<dbReference type="EMBL" id="VKGC01000001">
    <property type="protein sequence ID" value="TSA86938.1"/>
    <property type="molecule type" value="Genomic_DNA"/>
</dbReference>
<dbReference type="Proteomes" id="UP000319322">
    <property type="component" value="Unassembled WGS sequence"/>
</dbReference>
<dbReference type="PANTHER" id="PTHR42709:SF2">
    <property type="entry name" value="INNER MEMBRANE PROTEIN YOHD"/>
    <property type="match status" value="1"/>
</dbReference>
<evidence type="ECO:0000259" key="2">
    <source>
        <dbReference type="Pfam" id="PF09335"/>
    </source>
</evidence>
<feature type="transmembrane region" description="Helical" evidence="1">
    <location>
        <begin position="129"/>
        <end position="152"/>
    </location>
</feature>
<dbReference type="InterPro" id="IPR032816">
    <property type="entry name" value="VTT_dom"/>
</dbReference>
<protein>
    <submittedName>
        <fullName evidence="3">DedA family protein</fullName>
    </submittedName>
</protein>
<evidence type="ECO:0000313" key="3">
    <source>
        <dbReference type="EMBL" id="TSA86938.1"/>
    </source>
</evidence>
<proteinExistence type="predicted"/>
<dbReference type="GO" id="GO:0005886">
    <property type="term" value="C:plasma membrane"/>
    <property type="evidence" value="ECO:0007669"/>
    <property type="project" value="TreeGrafter"/>
</dbReference>